<evidence type="ECO:0000313" key="3">
    <source>
        <dbReference type="EMBL" id="EKB47401.1"/>
    </source>
</evidence>
<name>K1KY24_CECL9</name>
<dbReference type="OrthoDB" id="2364866at2"/>
<dbReference type="Gene3D" id="3.30.530.20">
    <property type="match status" value="1"/>
</dbReference>
<dbReference type="RefSeq" id="WP_009187024.1">
    <property type="nucleotide sequence ID" value="NZ_AMGM01000134.1"/>
</dbReference>
<dbReference type="Proteomes" id="UP000004478">
    <property type="component" value="Unassembled WGS sequence"/>
</dbReference>
<protein>
    <recommendedName>
        <fullName evidence="2">Activator of Hsp90 ATPase homologue 1/2-like C-terminal domain-containing protein</fullName>
    </recommendedName>
</protein>
<keyword evidence="4" id="KW-1185">Reference proteome</keyword>
<organism evidence="3 4">
    <name type="scientific">Cecembia lonarensis (strain CCUG 58316 / KCTC 22772 / LW9)</name>
    <dbReference type="NCBI Taxonomy" id="1225176"/>
    <lineage>
        <taxon>Bacteria</taxon>
        <taxon>Pseudomonadati</taxon>
        <taxon>Bacteroidota</taxon>
        <taxon>Cytophagia</taxon>
        <taxon>Cytophagales</taxon>
        <taxon>Cyclobacteriaceae</taxon>
        <taxon>Cecembia</taxon>
    </lineage>
</organism>
<proteinExistence type="inferred from homology"/>
<dbReference type="AlphaFoldDB" id="K1KY24"/>
<dbReference type="InterPro" id="IPR023393">
    <property type="entry name" value="START-like_dom_sf"/>
</dbReference>
<dbReference type="SUPFAM" id="SSF55961">
    <property type="entry name" value="Bet v1-like"/>
    <property type="match status" value="1"/>
</dbReference>
<feature type="domain" description="Activator of Hsp90 ATPase homologue 1/2-like C-terminal" evidence="2">
    <location>
        <begin position="15"/>
        <end position="135"/>
    </location>
</feature>
<reference evidence="3 4" key="1">
    <citation type="journal article" date="2012" name="J. Bacteriol.">
        <title>Draft Genome Sequence of Cecembia lonarensis Strain LW9T, Isolated from Lonar Lake, a Haloalkaline Lake in India.</title>
        <authorList>
            <person name="Shivaji S."/>
            <person name="Ara S."/>
            <person name="Singh A."/>
            <person name="Pinnaka A.K."/>
        </authorList>
    </citation>
    <scope>NUCLEOTIDE SEQUENCE [LARGE SCALE GENOMIC DNA]</scope>
    <source>
        <strain evidence="3 4">LW9</strain>
    </source>
</reference>
<dbReference type="InterPro" id="IPR013538">
    <property type="entry name" value="ASHA1/2-like_C"/>
</dbReference>
<evidence type="ECO:0000313" key="4">
    <source>
        <dbReference type="Proteomes" id="UP000004478"/>
    </source>
</evidence>
<dbReference type="PATRIC" id="fig|1225176.3.peg.4274"/>
<gene>
    <name evidence="3" type="ORF">B879_04004</name>
</gene>
<evidence type="ECO:0000259" key="2">
    <source>
        <dbReference type="Pfam" id="PF08327"/>
    </source>
</evidence>
<sequence>MTKLSISTSLQISKTPEEVFEAIMDPGHMTQYFISKSSGKMEAGKTLDWEFPEFPGSFPVRILSVKPYESINFKWDGDSHPLTVNIYLEPKNEGNSTLVKVEEKEMEANEEGLNWLKNNTAGWANFLACLKAYLEYGINLRKGAFDFMKQENLKKL</sequence>
<accession>K1KY24</accession>
<comment type="caution">
    <text evidence="3">The sequence shown here is derived from an EMBL/GenBank/DDBJ whole genome shotgun (WGS) entry which is preliminary data.</text>
</comment>
<dbReference type="EMBL" id="AMGM01000134">
    <property type="protein sequence ID" value="EKB47401.1"/>
    <property type="molecule type" value="Genomic_DNA"/>
</dbReference>
<dbReference type="Pfam" id="PF08327">
    <property type="entry name" value="AHSA1"/>
    <property type="match status" value="1"/>
</dbReference>
<comment type="similarity">
    <text evidence="1">Belongs to the AHA1 family.</text>
</comment>
<evidence type="ECO:0000256" key="1">
    <source>
        <dbReference type="ARBA" id="ARBA00006817"/>
    </source>
</evidence>